<name>A0A9K3LRV7_9STRA</name>
<dbReference type="PANTHER" id="PTHR46332:SF5">
    <property type="entry name" value="ASPARTATE BETA-HYDROXYLASE DOMAIN CONTAINING 2"/>
    <property type="match status" value="1"/>
</dbReference>
<dbReference type="OrthoDB" id="438431at2759"/>
<evidence type="ECO:0000313" key="4">
    <source>
        <dbReference type="EMBL" id="KAG7367207.1"/>
    </source>
</evidence>
<dbReference type="InterPro" id="IPR051821">
    <property type="entry name" value="Asp/Asn_beta-hydroxylase"/>
</dbReference>
<dbReference type="GO" id="GO:0016491">
    <property type="term" value="F:oxidoreductase activity"/>
    <property type="evidence" value="ECO:0007669"/>
    <property type="project" value="UniProtKB-KW"/>
</dbReference>
<dbReference type="Pfam" id="PF05118">
    <property type="entry name" value="Asp_Arg_Hydrox"/>
    <property type="match status" value="1"/>
</dbReference>
<protein>
    <submittedName>
        <fullName evidence="4">Aspartyl/asparaginyl beta-hydroxylase</fullName>
    </submittedName>
</protein>
<comment type="caution">
    <text evidence="4">The sequence shown here is derived from an EMBL/GenBank/DDBJ whole genome shotgun (WGS) entry which is preliminary data.</text>
</comment>
<evidence type="ECO:0000256" key="1">
    <source>
        <dbReference type="ARBA" id="ARBA00007730"/>
    </source>
</evidence>
<evidence type="ECO:0000313" key="5">
    <source>
        <dbReference type="Proteomes" id="UP000693970"/>
    </source>
</evidence>
<accession>A0A9K3LRV7</accession>
<feature type="domain" description="Aspartyl/asparaginy/proline hydroxylase" evidence="3">
    <location>
        <begin position="50"/>
        <end position="199"/>
    </location>
</feature>
<sequence>MVHGLPSKEIVTSLHKDTCQYLREQSTRELVMSALQSTATPYWTVNDSPEGHWEVLHLLNQGTWNKVLFAEGQNGSSAWNDVLSLVRNIPGLMNECLFGNVMISKIHSGTTIEPHCGPTNVRHRLQFLLEMASEDKLKMSMLIGRDKQVFWNSVDNIFVFDDSYVHSVTYPQTKNGAERHEDHALTRTRTVLIVDLWNPYLSSMERLLLQQLYPRFATQDAVKSS</sequence>
<dbReference type="Proteomes" id="UP000693970">
    <property type="component" value="Unassembled WGS sequence"/>
</dbReference>
<evidence type="ECO:0000259" key="3">
    <source>
        <dbReference type="Pfam" id="PF05118"/>
    </source>
</evidence>
<dbReference type="GO" id="GO:0016020">
    <property type="term" value="C:membrane"/>
    <property type="evidence" value="ECO:0007669"/>
    <property type="project" value="TreeGrafter"/>
</dbReference>
<proteinExistence type="inferred from homology"/>
<comment type="similarity">
    <text evidence="1">Belongs to the aspartyl/asparaginyl beta-hydroxylase family.</text>
</comment>
<reference evidence="4" key="1">
    <citation type="journal article" date="2021" name="Sci. Rep.">
        <title>Diploid genomic architecture of Nitzschia inconspicua, an elite biomass production diatom.</title>
        <authorList>
            <person name="Oliver A."/>
            <person name="Podell S."/>
            <person name="Pinowska A."/>
            <person name="Traller J.C."/>
            <person name="Smith S.R."/>
            <person name="McClure R."/>
            <person name="Beliaev A."/>
            <person name="Bohutskyi P."/>
            <person name="Hill E.A."/>
            <person name="Rabines A."/>
            <person name="Zheng H."/>
            <person name="Allen L.Z."/>
            <person name="Kuo A."/>
            <person name="Grigoriev I.V."/>
            <person name="Allen A.E."/>
            <person name="Hazlebeck D."/>
            <person name="Allen E.E."/>
        </authorList>
    </citation>
    <scope>NUCLEOTIDE SEQUENCE</scope>
    <source>
        <strain evidence="4">Hildebrandi</strain>
    </source>
</reference>
<dbReference type="PANTHER" id="PTHR46332">
    <property type="entry name" value="ASPARTATE BETA-HYDROXYLASE DOMAIN-CONTAINING PROTEIN 2"/>
    <property type="match status" value="1"/>
</dbReference>
<reference evidence="4" key="2">
    <citation type="submission" date="2021-04" db="EMBL/GenBank/DDBJ databases">
        <authorList>
            <person name="Podell S."/>
        </authorList>
    </citation>
    <scope>NUCLEOTIDE SEQUENCE</scope>
    <source>
        <strain evidence="4">Hildebrandi</strain>
    </source>
</reference>
<gene>
    <name evidence="4" type="ORF">IV203_029878</name>
</gene>
<dbReference type="EMBL" id="JAGRRH010000007">
    <property type="protein sequence ID" value="KAG7367207.1"/>
    <property type="molecule type" value="Genomic_DNA"/>
</dbReference>
<keyword evidence="2" id="KW-0560">Oxidoreductase</keyword>
<dbReference type="InterPro" id="IPR007803">
    <property type="entry name" value="Asp/Arg/Pro-Hydrxlase"/>
</dbReference>
<evidence type="ECO:0000256" key="2">
    <source>
        <dbReference type="ARBA" id="ARBA00023002"/>
    </source>
</evidence>
<organism evidence="4 5">
    <name type="scientific">Nitzschia inconspicua</name>
    <dbReference type="NCBI Taxonomy" id="303405"/>
    <lineage>
        <taxon>Eukaryota</taxon>
        <taxon>Sar</taxon>
        <taxon>Stramenopiles</taxon>
        <taxon>Ochrophyta</taxon>
        <taxon>Bacillariophyta</taxon>
        <taxon>Bacillariophyceae</taxon>
        <taxon>Bacillariophycidae</taxon>
        <taxon>Bacillariales</taxon>
        <taxon>Bacillariaceae</taxon>
        <taxon>Nitzschia</taxon>
    </lineage>
</organism>
<dbReference type="AlphaFoldDB" id="A0A9K3LRV7"/>
<keyword evidence="5" id="KW-1185">Reference proteome</keyword>